<feature type="transmembrane region" description="Helical" evidence="2">
    <location>
        <begin position="60"/>
        <end position="79"/>
    </location>
</feature>
<dbReference type="Proteomes" id="UP000594263">
    <property type="component" value="Unplaced"/>
</dbReference>
<dbReference type="InterPro" id="IPR029063">
    <property type="entry name" value="SAM-dependent_MTases_sf"/>
</dbReference>
<name>A0A7N0TNV5_KALFE</name>
<dbReference type="Gramene" id="Kaladp0040s0288.1.v1.1">
    <property type="protein sequence ID" value="Kaladp0040s0288.1.v1.1"/>
    <property type="gene ID" value="Kaladp0040s0288.v1.1"/>
</dbReference>
<accession>A0A7N0TNV5</accession>
<keyword evidence="2" id="KW-0812">Transmembrane</keyword>
<protein>
    <submittedName>
        <fullName evidence="3">Uncharacterized protein</fullName>
    </submittedName>
</protein>
<feature type="region of interest" description="Disordered" evidence="1">
    <location>
        <begin position="1"/>
        <end position="27"/>
    </location>
</feature>
<dbReference type="InterPro" id="IPR044689">
    <property type="entry name" value="CGR2/3"/>
</dbReference>
<dbReference type="GO" id="GO:0008168">
    <property type="term" value="F:methyltransferase activity"/>
    <property type="evidence" value="ECO:0007669"/>
    <property type="project" value="InterPro"/>
</dbReference>
<evidence type="ECO:0000313" key="4">
    <source>
        <dbReference type="Proteomes" id="UP000594263"/>
    </source>
</evidence>
<keyword evidence="4" id="KW-1185">Reference proteome</keyword>
<dbReference type="PANTHER" id="PTHR34208:SF5">
    <property type="entry name" value="OS01G0144000 PROTEIN"/>
    <property type="match status" value="1"/>
</dbReference>
<keyword evidence="2" id="KW-1133">Transmembrane helix</keyword>
<dbReference type="GO" id="GO:0045488">
    <property type="term" value="P:pectin metabolic process"/>
    <property type="evidence" value="ECO:0007669"/>
    <property type="project" value="InterPro"/>
</dbReference>
<reference evidence="3" key="1">
    <citation type="submission" date="2021-01" db="UniProtKB">
        <authorList>
            <consortium name="EnsemblPlants"/>
        </authorList>
    </citation>
    <scope>IDENTIFICATION</scope>
</reference>
<evidence type="ECO:0000256" key="2">
    <source>
        <dbReference type="SAM" id="Phobius"/>
    </source>
</evidence>
<dbReference type="AlphaFoldDB" id="A0A7N0TNV5"/>
<dbReference type="EnsemblPlants" id="Kaladp0040s0288.1.v1.1">
    <property type="protein sequence ID" value="Kaladp0040s0288.1.v1.1"/>
    <property type="gene ID" value="Kaladp0040s0288.v1.1"/>
</dbReference>
<organism evidence="3 4">
    <name type="scientific">Kalanchoe fedtschenkoi</name>
    <name type="common">Lavender scallops</name>
    <name type="synonym">South American air plant</name>
    <dbReference type="NCBI Taxonomy" id="63787"/>
    <lineage>
        <taxon>Eukaryota</taxon>
        <taxon>Viridiplantae</taxon>
        <taxon>Streptophyta</taxon>
        <taxon>Embryophyta</taxon>
        <taxon>Tracheophyta</taxon>
        <taxon>Spermatophyta</taxon>
        <taxon>Magnoliopsida</taxon>
        <taxon>eudicotyledons</taxon>
        <taxon>Gunneridae</taxon>
        <taxon>Pentapetalae</taxon>
        <taxon>Saxifragales</taxon>
        <taxon>Crassulaceae</taxon>
        <taxon>Kalanchoe</taxon>
    </lineage>
</organism>
<proteinExistence type="predicted"/>
<evidence type="ECO:0000313" key="3">
    <source>
        <dbReference type="EnsemblPlants" id="Kaladp0040s0288.1.v1.1"/>
    </source>
</evidence>
<keyword evidence="2" id="KW-0472">Membrane</keyword>
<evidence type="ECO:0000256" key="1">
    <source>
        <dbReference type="SAM" id="MobiDB-lite"/>
    </source>
</evidence>
<dbReference type="SUPFAM" id="SSF53335">
    <property type="entry name" value="S-adenosyl-L-methionine-dependent methyltransferases"/>
    <property type="match status" value="1"/>
</dbReference>
<dbReference type="Gene3D" id="3.40.50.150">
    <property type="entry name" value="Vaccinia Virus protein VP39"/>
    <property type="match status" value="1"/>
</dbReference>
<sequence>MRHAEPISTAFPGHLPPPAQGSLGVSRMSRRPVSLARQIAERSRISLSNSLHSRSRQSHLLSIGLVLVVAVLLICYAYNGSGGSGNNEQALDRLSDGVSSCSVDVVRALPILNKVYGDSMHKILHVGTDTCSIVSILLKEENTEAWGVEPYNLDDTTSAHCKRLLRKGFVRVADIKYPLPYHAQSFSLVIISDAVDYLSPRYLNTTLIDLTRVAADGVVIFAGSPGQHRAKLAETSKFGRPAKLRSSTWWVRFFIQYKFEENEAAIKKFEQTSNKRALKTSCQVLHLKPRR</sequence>
<dbReference type="OMA" id="SHCKSFV"/>
<dbReference type="PANTHER" id="PTHR34208">
    <property type="entry name" value="S-ADENOSYL-L-METHIONINE-DEPENDENT METHYLTRANSFERASE-RELATED"/>
    <property type="match status" value="1"/>
</dbReference>